<dbReference type="EMBL" id="VSSQ01022508">
    <property type="protein sequence ID" value="MPM68867.1"/>
    <property type="molecule type" value="Genomic_DNA"/>
</dbReference>
<dbReference type="AlphaFoldDB" id="A0A645BUJ0"/>
<sequence>MVKVKVKKIIEFEISCSVLNRIPETEKEKEQIKELVKELHEMLNLESDESHNT</sequence>
<proteinExistence type="predicted"/>
<evidence type="ECO:0000313" key="2">
    <source>
        <dbReference type="EMBL" id="MPM68867.1"/>
    </source>
</evidence>
<feature type="coiled-coil region" evidence="1">
    <location>
        <begin position="22"/>
        <end position="49"/>
    </location>
</feature>
<reference evidence="2" key="1">
    <citation type="submission" date="2019-08" db="EMBL/GenBank/DDBJ databases">
        <authorList>
            <person name="Kucharzyk K."/>
            <person name="Murdoch R.W."/>
            <person name="Higgins S."/>
            <person name="Loffler F."/>
        </authorList>
    </citation>
    <scope>NUCLEOTIDE SEQUENCE</scope>
</reference>
<accession>A0A645BUJ0</accession>
<name>A0A645BUJ0_9ZZZZ</name>
<organism evidence="2">
    <name type="scientific">bioreactor metagenome</name>
    <dbReference type="NCBI Taxonomy" id="1076179"/>
    <lineage>
        <taxon>unclassified sequences</taxon>
        <taxon>metagenomes</taxon>
        <taxon>ecological metagenomes</taxon>
    </lineage>
</organism>
<gene>
    <name evidence="2" type="ORF">SDC9_115802</name>
</gene>
<keyword evidence="1" id="KW-0175">Coiled coil</keyword>
<comment type="caution">
    <text evidence="2">The sequence shown here is derived from an EMBL/GenBank/DDBJ whole genome shotgun (WGS) entry which is preliminary data.</text>
</comment>
<protein>
    <submittedName>
        <fullName evidence="2">Uncharacterized protein</fullName>
    </submittedName>
</protein>
<evidence type="ECO:0000256" key="1">
    <source>
        <dbReference type="SAM" id="Coils"/>
    </source>
</evidence>